<gene>
    <name evidence="2" type="ORF">RFI_18182</name>
</gene>
<reference evidence="2 3" key="1">
    <citation type="journal article" date="2013" name="Curr. Biol.">
        <title>The Genome of the Foraminiferan Reticulomyxa filosa.</title>
        <authorList>
            <person name="Glockner G."/>
            <person name="Hulsmann N."/>
            <person name="Schleicher M."/>
            <person name="Noegel A.A."/>
            <person name="Eichinger L."/>
            <person name="Gallinger C."/>
            <person name="Pawlowski J."/>
            <person name="Sierra R."/>
            <person name="Euteneuer U."/>
            <person name="Pillet L."/>
            <person name="Moustafa A."/>
            <person name="Platzer M."/>
            <person name="Groth M."/>
            <person name="Szafranski K."/>
            <person name="Schliwa M."/>
        </authorList>
    </citation>
    <scope>NUCLEOTIDE SEQUENCE [LARGE SCALE GENOMIC DNA]</scope>
</reference>
<dbReference type="AlphaFoldDB" id="X6MZ17"/>
<sequence>MHCSVVADFFSILKKKKKNVFFCYAVLPQNIGTLHGLFLFFISLFPFTLILTTDNNYLFTKKKAKKFSFLVVWVQFFLARKKISNSTESIMDNAPAPSVYIKTSPRDSEVEKAQNINSATPFVTLPSLPVPISRGQCVVYDQEVLICGGLYTRDCYSYHVLEKKYKKICSYPKDVKLRGHSVVKRVNSNTNDTMLLSFGGYKNEKKHTLTMKYVSVWNGEKQTSNCNQWLPLMDKNEDKPIIIGGDEDDYDGMRSVIGGSNNHLLFITYRPKNIDVFNLDTFQYVNRGILPSDNWIYFHGFVSKTKSELTSTSTEANEKKSEMILFQRKTGLAIEYDEDSKSFDFRKLSVFDDMAPLSEYAHVCINDTILFFGGHGGPKLGVSKAIHKYSLKENTWVKFEHNLSTPLSDCVSVLSEDNTYVHILGGFNDHRDEMTIHVKTKATDWMDEKEKEKMQIYNREKELEKEKNRKKLQASHFFCCCLFFYLCCL</sequence>
<dbReference type="SUPFAM" id="SSF117281">
    <property type="entry name" value="Kelch motif"/>
    <property type="match status" value="1"/>
</dbReference>
<feature type="transmembrane region" description="Helical" evidence="1">
    <location>
        <begin position="21"/>
        <end position="45"/>
    </location>
</feature>
<proteinExistence type="predicted"/>
<keyword evidence="1" id="KW-0472">Membrane</keyword>
<organism evidence="2 3">
    <name type="scientific">Reticulomyxa filosa</name>
    <dbReference type="NCBI Taxonomy" id="46433"/>
    <lineage>
        <taxon>Eukaryota</taxon>
        <taxon>Sar</taxon>
        <taxon>Rhizaria</taxon>
        <taxon>Retaria</taxon>
        <taxon>Foraminifera</taxon>
        <taxon>Monothalamids</taxon>
        <taxon>Reticulomyxidae</taxon>
        <taxon>Reticulomyxa</taxon>
    </lineage>
</organism>
<comment type="caution">
    <text evidence="2">The sequence shown here is derived from an EMBL/GenBank/DDBJ whole genome shotgun (WGS) entry which is preliminary data.</text>
</comment>
<protein>
    <recommendedName>
        <fullName evidence="4">Kelch domain-containing protein</fullName>
    </recommendedName>
</protein>
<evidence type="ECO:0008006" key="4">
    <source>
        <dbReference type="Google" id="ProtNLM"/>
    </source>
</evidence>
<keyword evidence="1" id="KW-0812">Transmembrane</keyword>
<evidence type="ECO:0000313" key="3">
    <source>
        <dbReference type="Proteomes" id="UP000023152"/>
    </source>
</evidence>
<dbReference type="Proteomes" id="UP000023152">
    <property type="component" value="Unassembled WGS sequence"/>
</dbReference>
<keyword evidence="3" id="KW-1185">Reference proteome</keyword>
<keyword evidence="1" id="KW-1133">Transmembrane helix</keyword>
<dbReference type="EMBL" id="ASPP01014094">
    <property type="protein sequence ID" value="ETO19056.1"/>
    <property type="molecule type" value="Genomic_DNA"/>
</dbReference>
<evidence type="ECO:0000313" key="2">
    <source>
        <dbReference type="EMBL" id="ETO19056.1"/>
    </source>
</evidence>
<dbReference type="Gene3D" id="2.120.10.80">
    <property type="entry name" value="Kelch-type beta propeller"/>
    <property type="match status" value="2"/>
</dbReference>
<accession>X6MZ17</accession>
<evidence type="ECO:0000256" key="1">
    <source>
        <dbReference type="SAM" id="Phobius"/>
    </source>
</evidence>
<name>X6MZ17_RETFI</name>
<dbReference type="InterPro" id="IPR015915">
    <property type="entry name" value="Kelch-typ_b-propeller"/>
</dbReference>